<evidence type="ECO:0000256" key="8">
    <source>
        <dbReference type="RuleBase" id="RU368012"/>
    </source>
</evidence>
<dbReference type="InterPro" id="IPR000467">
    <property type="entry name" value="G_patch_dom"/>
</dbReference>
<dbReference type="InterPro" id="IPR050851">
    <property type="entry name" value="mRNA_Cap_2O-Ribose_MeTrfase"/>
</dbReference>
<dbReference type="PANTHER" id="PTHR16121">
    <property type="entry name" value="CAP-SPECIFIC MRNA (NUCLEOSIDE-2'-O-)-METHYLTRANSFERASE 1-RELATED"/>
    <property type="match status" value="1"/>
</dbReference>
<keyword evidence="4 8" id="KW-0489">Methyltransferase</keyword>
<keyword evidence="6 8" id="KW-0949">S-adenosyl-L-methionine</keyword>
<evidence type="ECO:0000313" key="13">
    <source>
        <dbReference type="EMBL" id="CAH3185327.1"/>
    </source>
</evidence>
<keyword evidence="8" id="KW-0808">Transferase</keyword>
<dbReference type="Pfam" id="PF01728">
    <property type="entry name" value="FtsJ"/>
    <property type="match status" value="1"/>
</dbReference>
<evidence type="ECO:0000313" key="14">
    <source>
        <dbReference type="Proteomes" id="UP001159427"/>
    </source>
</evidence>
<dbReference type="Proteomes" id="UP001159427">
    <property type="component" value="Unassembled WGS sequence"/>
</dbReference>
<comment type="function">
    <text evidence="8">S-adenosyl-L-methionine-dependent methyltransferase that mediates RNA cap1 2'-O-ribose methylation to the 5'-cap structure of RNAs. Methylates the ribose of the first nucleotide of a m(7)GpppG-capped mRNA to produce m(7)GpppNmp (cap1).</text>
</comment>
<feature type="region of interest" description="Disordered" evidence="9">
    <location>
        <begin position="1"/>
        <end position="45"/>
    </location>
</feature>
<dbReference type="PROSITE" id="PS51613">
    <property type="entry name" value="SAM_MT_RRMJ"/>
    <property type="match status" value="1"/>
</dbReference>
<comment type="catalytic activity">
    <reaction evidence="7 8">
        <text>a 5'-end (N(7)-methyl 5'-triphosphoguanosine)-ribonucleoside in mRNA + S-adenosyl-L-methionine = a 5'-end (N(7)-methyl 5'-triphosphoguanosine)-(2'-O-methyl-ribonucleoside) in mRNA + S-adenosyl-L-homocysteine + H(+)</text>
        <dbReference type="Rhea" id="RHEA:67020"/>
        <dbReference type="Rhea" id="RHEA-COMP:17167"/>
        <dbReference type="Rhea" id="RHEA-COMP:17168"/>
        <dbReference type="ChEBI" id="CHEBI:15378"/>
        <dbReference type="ChEBI" id="CHEBI:57856"/>
        <dbReference type="ChEBI" id="CHEBI:59789"/>
        <dbReference type="ChEBI" id="CHEBI:156461"/>
        <dbReference type="ChEBI" id="CHEBI:167609"/>
        <dbReference type="EC" id="2.1.1.57"/>
    </reaction>
</comment>
<evidence type="ECO:0000256" key="4">
    <source>
        <dbReference type="ARBA" id="ARBA00022603"/>
    </source>
</evidence>
<evidence type="ECO:0000256" key="6">
    <source>
        <dbReference type="ARBA" id="ARBA00022691"/>
    </source>
</evidence>
<proteinExistence type="predicted"/>
<dbReference type="InterPro" id="IPR002877">
    <property type="entry name" value="RNA_MeTrfase_FtsJ_dom"/>
</dbReference>
<feature type="region of interest" description="Disordered" evidence="9">
    <location>
        <begin position="68"/>
        <end position="103"/>
    </location>
</feature>
<dbReference type="Gene3D" id="3.40.50.12760">
    <property type="match status" value="1"/>
</dbReference>
<dbReference type="InterPro" id="IPR025816">
    <property type="entry name" value="RrmJ-type_MeTrfase"/>
</dbReference>
<keyword evidence="5 8" id="KW-0507">mRNA processing</keyword>
<keyword evidence="8" id="KW-0539">Nucleus</keyword>
<gene>
    <name evidence="13" type="ORF">PEVE_00016056</name>
</gene>
<evidence type="ECO:0000256" key="2">
    <source>
        <dbReference type="ARBA" id="ARBA00011923"/>
    </source>
</evidence>
<reference evidence="13 14" key="1">
    <citation type="submission" date="2022-05" db="EMBL/GenBank/DDBJ databases">
        <authorList>
            <consortium name="Genoscope - CEA"/>
            <person name="William W."/>
        </authorList>
    </citation>
    <scope>NUCLEOTIDE SEQUENCE [LARGE SCALE GENOMIC DNA]</scope>
</reference>
<evidence type="ECO:0000256" key="5">
    <source>
        <dbReference type="ARBA" id="ARBA00022664"/>
    </source>
</evidence>
<protein>
    <recommendedName>
        <fullName evidence="3 8">Cap-specific mRNA (nucleoside-2'-O-)-methyltransferase 1</fullName>
        <ecNumber evidence="2 8">2.1.1.57</ecNumber>
    </recommendedName>
    <alternativeName>
        <fullName evidence="8">Cap1 2'O-ribose methyltransferase 1</fullName>
    </alternativeName>
</protein>
<evidence type="ECO:0000256" key="3">
    <source>
        <dbReference type="ARBA" id="ARBA00021136"/>
    </source>
</evidence>
<dbReference type="InterPro" id="IPR029063">
    <property type="entry name" value="SAM-dependent_MTases_sf"/>
</dbReference>
<evidence type="ECO:0000259" key="12">
    <source>
        <dbReference type="PROSITE" id="PS51613"/>
    </source>
</evidence>
<feature type="domain" description="G-patch" evidence="11">
    <location>
        <begin position="106"/>
        <end position="152"/>
    </location>
</feature>
<dbReference type="EC" id="2.1.1.57" evidence="2 8"/>
<comment type="function">
    <text evidence="1">S-adenosyl-L-methionine-dependent methyltransferase that mediates mRNA cap1 2'-O-ribose methylation to the 5'-cap structure of mRNAs. Methylates the ribose of the first nucleotide of a m(7)GpppG-capped mRNA and small nuclear RNA (snRNA) to produce m(7)GpppRm (cap1). Displays a preference for cap0 transcripts. Cap1 modification is linked to higher levels of translation. May be involved in the interferon response pathway.</text>
</comment>
<keyword evidence="8" id="KW-0506">mRNA capping</keyword>
<evidence type="ECO:0000259" key="10">
    <source>
        <dbReference type="PROSITE" id="PS50020"/>
    </source>
</evidence>
<evidence type="ECO:0000256" key="1">
    <source>
        <dbReference type="ARBA" id="ARBA00002664"/>
    </source>
</evidence>
<dbReference type="InterPro" id="IPR001202">
    <property type="entry name" value="WW_dom"/>
</dbReference>
<evidence type="ECO:0000256" key="7">
    <source>
        <dbReference type="ARBA" id="ARBA00049042"/>
    </source>
</evidence>
<dbReference type="SUPFAM" id="SSF53335">
    <property type="entry name" value="S-adenosyl-L-methionine-dependent methyltransferases"/>
    <property type="match status" value="1"/>
</dbReference>
<dbReference type="SMART" id="SM00443">
    <property type="entry name" value="G_patch"/>
    <property type="match status" value="2"/>
</dbReference>
<dbReference type="EMBL" id="CALNXI010002250">
    <property type="protein sequence ID" value="CAH3185327.1"/>
    <property type="molecule type" value="Genomic_DNA"/>
</dbReference>
<dbReference type="PROSITE" id="PS50020">
    <property type="entry name" value="WW_DOMAIN_2"/>
    <property type="match status" value="1"/>
</dbReference>
<accession>A0ABN8S0T9</accession>
<keyword evidence="14" id="KW-1185">Reference proteome</keyword>
<comment type="caution">
    <text evidence="13">The sequence shown here is derived from an EMBL/GenBank/DDBJ whole genome shotgun (WGS) entry which is preliminary data.</text>
</comment>
<dbReference type="Pfam" id="PF01585">
    <property type="entry name" value="G-patch"/>
    <property type="match status" value="1"/>
</dbReference>
<dbReference type="PANTHER" id="PTHR16121:SF0">
    <property type="entry name" value="CAP-SPECIFIC MRNA (NUCLEOSIDE-2'-O-)-METHYLTRANSFERASE 1"/>
    <property type="match status" value="1"/>
</dbReference>
<evidence type="ECO:0000259" key="11">
    <source>
        <dbReference type="PROSITE" id="PS50174"/>
    </source>
</evidence>
<organism evidence="13 14">
    <name type="scientific">Porites evermanni</name>
    <dbReference type="NCBI Taxonomy" id="104178"/>
    <lineage>
        <taxon>Eukaryota</taxon>
        <taxon>Metazoa</taxon>
        <taxon>Cnidaria</taxon>
        <taxon>Anthozoa</taxon>
        <taxon>Hexacorallia</taxon>
        <taxon>Scleractinia</taxon>
        <taxon>Fungiina</taxon>
        <taxon>Poritidae</taxon>
        <taxon>Porites</taxon>
    </lineage>
</organism>
<sequence>MSNARKRKHDGLTQDGGTRIKVERSLSSSDSDEELSSPSYASFLHGDRKPVYSDVVWKQMEKMGYKAGESLGKTGLGNKQFSVNKNQGNDSEDEVLNNSSQSESVYSDFAQRQMESMGFQQGGGLGRFGQGRADIIEASQQRGRRGLGFRVEGFDDKDFTWEEEEEVVIVEPKVCIPSCPRPPPTKEEMEDWIRIDKKKLTIDDETQFCNEEVLAEVLKSKTVFDALSGDEFLKARTRANPYEFIRGAIFQNRAAMKMANMDSAFDFMFTGPKDDKGVSVILNLFLLFQSYVVHWIQKIFIPTPWRLIGNSKGEGVGGSLRPTFLMYSDNDFKLEEFLAGTPETFEPHYGVNDDGDIYNEDNLVEFRRHVLELTDDKGVHFVMADGGFSVEGQENIQEILSKQLYLCQFLCAVSILRPGGHFVCKLFDLFTSFSVGLVYLMYRIFDEVYIFKPVTSRPANSERYVVCKGLRPNIQDVLEHMFNANVRINKMKNQDIDDVMEIVPLHILLEDEEFSSYMVDSNDRIGKVQANSLKKLRAYVQDTTLMGHYDQGEVKKRCLETWKIPEKARAAPKNPDPDVKFDELWKGVDDDHCFDSEPTTLTSKNIQNLKCLYNYKCFVSGGERWFFMGLGRSNIYKWDGKPNYRSATRWHKLENFHLELPRDTLIEVEIVQELRGETSGNVTREGKNWPIADRRVPSNDPIINCATHFGSISSILFIHYFNIKKMFHFRLKHIFRVDSSSLKEIFTSRIDMKVVKGKSREPRECFMLEDGRHLLPKGIFFIKRIQEPWTYAHSRSAKRLYFFNKDTNESVFESPRDSAASFKSSLGTRYFWPWEADESKKDEENRVDRERLIEFFTTAQNNFLSGPPRK</sequence>
<feature type="domain" description="RrmJ-type SAM-dependent 2'-O-MTase" evidence="12">
    <location>
        <begin position="329"/>
        <end position="471"/>
    </location>
</feature>
<comment type="subcellular location">
    <subcellularLocation>
        <location evidence="8">Nucleus</location>
    </subcellularLocation>
</comment>
<dbReference type="PROSITE" id="PS50174">
    <property type="entry name" value="G_PATCH"/>
    <property type="match status" value="1"/>
</dbReference>
<feature type="domain" description="WW" evidence="10">
    <location>
        <begin position="783"/>
        <end position="817"/>
    </location>
</feature>
<feature type="compositionally biased region" description="Polar residues" evidence="9">
    <location>
        <begin position="77"/>
        <end position="89"/>
    </location>
</feature>
<evidence type="ECO:0000256" key="9">
    <source>
        <dbReference type="SAM" id="MobiDB-lite"/>
    </source>
</evidence>
<name>A0ABN8S0T9_9CNID</name>
<dbReference type="Gene3D" id="2.20.70.10">
    <property type="match status" value="1"/>
</dbReference>